<name>W5JJU0_ANODA</name>
<reference evidence="7" key="3">
    <citation type="journal article" date="2013" name="Nucleic Acids Res.">
        <title>The genome of Anopheles darlingi, the main neotropical malaria vector.</title>
        <authorList>
            <person name="Marinotti O."/>
            <person name="Cerqueira G.C."/>
            <person name="de Almeida L.G."/>
            <person name="Ferro M.I."/>
            <person name="Loreto E.L."/>
            <person name="Zaha A."/>
            <person name="Teixeira S.M."/>
            <person name="Wespiser A.R."/>
            <person name="Almeida E Silva A."/>
            <person name="Schlindwein A.D."/>
            <person name="Pacheco A.C."/>
            <person name="Silva A.L."/>
            <person name="Graveley B.R."/>
            <person name="Walenz B.P."/>
            <person name="Lima Bde A."/>
            <person name="Ribeiro C.A."/>
            <person name="Nunes-Silva C.G."/>
            <person name="de Carvalho C.R."/>
            <person name="Soares C.M."/>
            <person name="de Menezes C.B."/>
            <person name="Matiolli C."/>
            <person name="Caffrey D."/>
            <person name="Araujo D.A."/>
            <person name="de Oliveira D.M."/>
            <person name="Golenbock D."/>
            <person name="Grisard E.C."/>
            <person name="Fantinatti-Garboggini F."/>
            <person name="de Carvalho F.M."/>
            <person name="Barcellos F.G."/>
            <person name="Prosdocimi F."/>
            <person name="May G."/>
            <person name="Azevedo Junior G.M."/>
            <person name="Guimaraes G.M."/>
            <person name="Goldman G.H."/>
            <person name="Padilha I.Q."/>
            <person name="Batista Jda S."/>
            <person name="Ferro J.A."/>
            <person name="Ribeiro J.M."/>
            <person name="Fietto J.L."/>
            <person name="Dabbas K.M."/>
            <person name="Cerdeira L."/>
            <person name="Agnez-Lima L.F."/>
            <person name="Brocchi M."/>
            <person name="de Carvalho M.O."/>
            <person name="Teixeira Mde M."/>
            <person name="Diniz Maia Mde M."/>
            <person name="Goldman M.H."/>
            <person name="Cruz Schneider M.P."/>
            <person name="Felipe M.S."/>
            <person name="Hungria M."/>
            <person name="Nicolas M.F."/>
            <person name="Pereira M."/>
            <person name="Montes M.A."/>
            <person name="Cantao M.E."/>
            <person name="Vincentz M."/>
            <person name="Rafael M.S."/>
            <person name="Silverman N."/>
            <person name="Stoco P.H."/>
            <person name="Souza R.C."/>
            <person name="Vicentini R."/>
            <person name="Gazzinelli R.T."/>
            <person name="Neves Rde O."/>
            <person name="Silva R."/>
            <person name="Astolfi-Filho S."/>
            <person name="Maciel T.E."/>
            <person name="Urmenyi T.P."/>
            <person name="Tadei W.P."/>
            <person name="Camargo E.P."/>
            <person name="de Vasconcelos A.T."/>
        </authorList>
    </citation>
    <scope>NUCLEOTIDE SEQUENCE</scope>
</reference>
<dbReference type="InterPro" id="IPR000436">
    <property type="entry name" value="Sushi_SCR_CCP_dom"/>
</dbReference>
<reference evidence="7 9" key="1">
    <citation type="journal article" date="2010" name="BMC Genomics">
        <title>Combination of measures distinguishes pre-miRNAs from other stem-loops in the genome of the newly sequenced Anopheles darlingi.</title>
        <authorList>
            <person name="Mendes N.D."/>
            <person name="Freitas A.T."/>
            <person name="Vasconcelos A.T."/>
            <person name="Sagot M.F."/>
        </authorList>
    </citation>
    <scope>NUCLEOTIDE SEQUENCE</scope>
</reference>
<comment type="caution">
    <text evidence="2">Lacks conserved residue(s) required for the propagation of feature annotation.</text>
</comment>
<sequence>MRSAEKNMLTALDGAMRIGGIGRKHGPCRHLFFIYELLSGTRAHTGPEYVPARSLQLLLGIIDRVMESALATFLVAELSVPKVSFPVRSLQDLQSHPEYTVCVPLRLQYAHHIANLRSLGYRMNVDQECDRLIANGANATLLAEYLCAVNRNIVVLASEIILRRLFADAEYTSNMCKLIAVQKKVLTNWIAIPFGAQFRHAEPIKQFCSGKNHCSFIFAQDHPFAVVWKEGTVRIKYICMDGESLVSKQFLVKLLLLLLLMLMLLPMVNIFIRFRIYYRVSKYCGEHLIVRNEIRWEPLDDDYESSESDANDASTDTPTTLEPIQRTGPSMLDTLTPSRTSSDPPEPQQVAFVSIEDSVVHDSVAHGFAVTDGRQRDRRLTREDEPRAEALHAATVHSFHNLKILKPIEEPASVNDTDDRALELEAARNRNRQRQKVFSQDFRVLKILPSNLDVVEDIKQIGNEYYFKKDVEVLVDDNENAIVEHTDAERDRSAEAANGRQGVNYTATTSDGSEMTETLDIVVLPAPTKDIEIYENEVLPESESQSPDDLSVIGLITPTRLTPSISYTSSMATVSVELLSHPVTDSPPADPSSANPIVVDTTLGHWDEDRLVLPELEDSSELLSGQAKPNRTTNDDQDKFRFDNGTFRSIQETVRKELDESWDPIPSPENYDEDADDDEEDDEYESHPFGKGSMKFHKKYTSVQRTLLKRPLRQGFLMTPGYPKYYIGDSVCQWTLYAGLHQRIKLTVLDLALRHDDECRDYLHVVDLNTNHTLFHSCTESTRPIEIVSIQERLEVSVRTTTKVIYPKRGVLLHYTALGCEAPSPTPGRMKLVRRTEQKAKYVCDPLHVFPDTGESSRELICTAKHAWNRALPPCVEKRTTEGSGLVSHYEQKRRFGEIDRMSDNQADTVYDILIPSFVIAALFIVNGIVFAVIMRYRNKRKQRLDLETF</sequence>
<feature type="domain" description="CUB" evidence="5">
    <location>
        <begin position="703"/>
        <end position="818"/>
    </location>
</feature>
<evidence type="ECO:0000259" key="5">
    <source>
        <dbReference type="PROSITE" id="PS01180"/>
    </source>
</evidence>
<evidence type="ECO:0008006" key="10">
    <source>
        <dbReference type="Google" id="ProtNLM"/>
    </source>
</evidence>
<feature type="region of interest" description="Disordered" evidence="3">
    <location>
        <begin position="301"/>
        <end position="347"/>
    </location>
</feature>
<reference evidence="7" key="2">
    <citation type="submission" date="2010-05" db="EMBL/GenBank/DDBJ databases">
        <authorList>
            <person name="Almeida L.G."/>
            <person name="Nicolas M.F."/>
            <person name="Souza R.C."/>
            <person name="Vasconcelos A.T.R."/>
        </authorList>
    </citation>
    <scope>NUCLEOTIDE SEQUENCE</scope>
</reference>
<keyword evidence="4" id="KW-0812">Transmembrane</keyword>
<evidence type="ECO:0000256" key="4">
    <source>
        <dbReference type="SAM" id="Phobius"/>
    </source>
</evidence>
<gene>
    <name evidence="7" type="ORF">AND_005123</name>
</gene>
<organism evidence="7">
    <name type="scientific">Anopheles darlingi</name>
    <name type="common">Mosquito</name>
    <dbReference type="NCBI Taxonomy" id="43151"/>
    <lineage>
        <taxon>Eukaryota</taxon>
        <taxon>Metazoa</taxon>
        <taxon>Ecdysozoa</taxon>
        <taxon>Arthropoda</taxon>
        <taxon>Hexapoda</taxon>
        <taxon>Insecta</taxon>
        <taxon>Pterygota</taxon>
        <taxon>Neoptera</taxon>
        <taxon>Endopterygota</taxon>
        <taxon>Diptera</taxon>
        <taxon>Nematocera</taxon>
        <taxon>Culicoidea</taxon>
        <taxon>Culicidae</taxon>
        <taxon>Anophelinae</taxon>
        <taxon>Anopheles</taxon>
    </lineage>
</organism>
<feature type="domain" description="Sushi" evidence="6">
    <location>
        <begin position="818"/>
        <end position="877"/>
    </location>
</feature>
<dbReference type="PROSITE" id="PS50923">
    <property type="entry name" value="SUSHI"/>
    <property type="match status" value="1"/>
</dbReference>
<feature type="compositionally biased region" description="Polar residues" evidence="3">
    <location>
        <begin position="501"/>
        <end position="510"/>
    </location>
</feature>
<proteinExistence type="predicted"/>
<evidence type="ECO:0000259" key="6">
    <source>
        <dbReference type="PROSITE" id="PS50923"/>
    </source>
</evidence>
<keyword evidence="4" id="KW-1133">Transmembrane helix</keyword>
<dbReference type="Proteomes" id="UP000000673">
    <property type="component" value="Unassembled WGS sequence"/>
</dbReference>
<feature type="compositionally biased region" description="Polar residues" evidence="3">
    <location>
        <begin position="311"/>
        <end position="322"/>
    </location>
</feature>
<feature type="compositionally biased region" description="Acidic residues" evidence="3">
    <location>
        <begin position="301"/>
        <end position="310"/>
    </location>
</feature>
<feature type="compositionally biased region" description="Acidic residues" evidence="3">
    <location>
        <begin position="670"/>
        <end position="684"/>
    </location>
</feature>
<feature type="compositionally biased region" description="Polar residues" evidence="3">
    <location>
        <begin position="333"/>
        <end position="343"/>
    </location>
</feature>
<feature type="compositionally biased region" description="Basic and acidic residues" evidence="3">
    <location>
        <begin position="633"/>
        <end position="642"/>
    </location>
</feature>
<evidence type="ECO:0000313" key="9">
    <source>
        <dbReference type="Proteomes" id="UP000000673"/>
    </source>
</evidence>
<dbReference type="SUPFAM" id="SSF49854">
    <property type="entry name" value="Spermadhesin, CUB domain"/>
    <property type="match status" value="1"/>
</dbReference>
<dbReference type="CDD" id="cd00041">
    <property type="entry name" value="CUB"/>
    <property type="match status" value="1"/>
</dbReference>
<keyword evidence="9" id="KW-1185">Reference proteome</keyword>
<dbReference type="VEuPathDB" id="VectorBase:ADAR2_004874"/>
<dbReference type="InterPro" id="IPR035914">
    <property type="entry name" value="Sperma_CUB_dom_sf"/>
</dbReference>
<feature type="region of interest" description="Disordered" evidence="3">
    <location>
        <begin position="617"/>
        <end position="691"/>
    </location>
</feature>
<dbReference type="InterPro" id="IPR000859">
    <property type="entry name" value="CUB_dom"/>
</dbReference>
<dbReference type="STRING" id="43151.W5JJU0"/>
<protein>
    <recommendedName>
        <fullName evidence="10">CUB domain-containing protein</fullName>
    </recommendedName>
</protein>
<evidence type="ECO:0000313" key="7">
    <source>
        <dbReference type="EMBL" id="ETN63170.1"/>
    </source>
</evidence>
<dbReference type="VEuPathDB" id="VectorBase:ADAC005123"/>
<keyword evidence="2" id="KW-0768">Sushi</keyword>
<evidence type="ECO:0000313" key="8">
    <source>
        <dbReference type="EnsemblMetazoa" id="ADAC005123-PA"/>
    </source>
</evidence>
<feature type="transmembrane region" description="Helical" evidence="4">
    <location>
        <begin position="913"/>
        <end position="934"/>
    </location>
</feature>
<evidence type="ECO:0000256" key="2">
    <source>
        <dbReference type="PROSITE-ProRule" id="PRU00302"/>
    </source>
</evidence>
<evidence type="ECO:0000256" key="1">
    <source>
        <dbReference type="ARBA" id="ARBA00023157"/>
    </source>
</evidence>
<dbReference type="SMART" id="SM00042">
    <property type="entry name" value="CUB"/>
    <property type="match status" value="1"/>
</dbReference>
<dbReference type="eggNOG" id="ENOG502TC9P">
    <property type="taxonomic scope" value="Eukaryota"/>
</dbReference>
<dbReference type="Gene3D" id="2.60.120.290">
    <property type="entry name" value="Spermadhesin, CUB domain"/>
    <property type="match status" value="1"/>
</dbReference>
<keyword evidence="4" id="KW-0472">Membrane</keyword>
<dbReference type="EnsemblMetazoa" id="ADAC005123-RA">
    <property type="protein sequence ID" value="ADAC005123-PA"/>
    <property type="gene ID" value="ADAC005123"/>
</dbReference>
<keyword evidence="1" id="KW-1015">Disulfide bond</keyword>
<reference evidence="8" key="4">
    <citation type="submission" date="2015-06" db="UniProtKB">
        <authorList>
            <consortium name="EnsemblMetazoa"/>
        </authorList>
    </citation>
    <scope>IDENTIFICATION</scope>
</reference>
<dbReference type="Pfam" id="PF00431">
    <property type="entry name" value="CUB"/>
    <property type="match status" value="1"/>
</dbReference>
<dbReference type="EMBL" id="ADMH02001286">
    <property type="protein sequence ID" value="ETN63170.1"/>
    <property type="molecule type" value="Genomic_DNA"/>
</dbReference>
<dbReference type="AlphaFoldDB" id="W5JJU0"/>
<feature type="region of interest" description="Disordered" evidence="3">
    <location>
        <begin position="489"/>
        <end position="510"/>
    </location>
</feature>
<accession>W5JJU0</accession>
<feature type="transmembrane region" description="Helical" evidence="4">
    <location>
        <begin position="250"/>
        <end position="272"/>
    </location>
</feature>
<evidence type="ECO:0000256" key="3">
    <source>
        <dbReference type="SAM" id="MobiDB-lite"/>
    </source>
</evidence>
<dbReference type="PROSITE" id="PS01180">
    <property type="entry name" value="CUB"/>
    <property type="match status" value="1"/>
</dbReference>
<dbReference type="HOGENOM" id="CLU_309985_0_0_1"/>